<dbReference type="Pfam" id="PF00753">
    <property type="entry name" value="Lactamase_B"/>
    <property type="match status" value="1"/>
</dbReference>
<dbReference type="InterPro" id="IPR001279">
    <property type="entry name" value="Metallo-B-lactamas"/>
</dbReference>
<dbReference type="AlphaFoldDB" id="A0A4R1Q4C0"/>
<organism evidence="7 8">
    <name type="scientific">Anaerospora hongkongensis</name>
    <dbReference type="NCBI Taxonomy" id="244830"/>
    <lineage>
        <taxon>Bacteria</taxon>
        <taxon>Bacillati</taxon>
        <taxon>Bacillota</taxon>
        <taxon>Negativicutes</taxon>
        <taxon>Selenomonadales</taxon>
        <taxon>Sporomusaceae</taxon>
        <taxon>Anaerospora</taxon>
    </lineage>
</organism>
<keyword evidence="4 7" id="KW-0378">Hydrolase</keyword>
<comment type="similarity">
    <text evidence="2">Belongs to the metallo-beta-lactamase superfamily.</text>
</comment>
<sequence length="258" mass="28621">MKMQVIIQGFPGKTASGSLSWSSVIYIESGKNKILFDTGGPSKRRSIRDHLRRAGVEPTDINMLVFSHFHDDHVRNYDYFPNAEIVMHAVEDAWALTGPVDDFAFPEPYYLTIKKSGRLTLVEKESEEISPGVKTLLVPGHTPGGMALVLRDSEMPVTVLTGDAVKNMEELASGKVPGAHNEAACTRSIKRIRDIAEVVVPGHDRILQVTKEEIIALTEARETVIVPAGIAGEKTRNLDLYLEMTRRKKEEIMILEGD</sequence>
<keyword evidence="8" id="KW-1185">Reference proteome</keyword>
<dbReference type="OrthoDB" id="9802897at2"/>
<dbReference type="InterPro" id="IPR051013">
    <property type="entry name" value="MBL_superfamily_lactonases"/>
</dbReference>
<dbReference type="PANTHER" id="PTHR42978">
    <property type="entry name" value="QUORUM-QUENCHING LACTONASE YTNP-RELATED-RELATED"/>
    <property type="match status" value="1"/>
</dbReference>
<dbReference type="SUPFAM" id="SSF56281">
    <property type="entry name" value="Metallo-hydrolase/oxidoreductase"/>
    <property type="match status" value="1"/>
</dbReference>
<evidence type="ECO:0000259" key="6">
    <source>
        <dbReference type="SMART" id="SM00849"/>
    </source>
</evidence>
<evidence type="ECO:0000313" key="7">
    <source>
        <dbReference type="EMBL" id="TCL39852.1"/>
    </source>
</evidence>
<evidence type="ECO:0000256" key="1">
    <source>
        <dbReference type="ARBA" id="ARBA00001947"/>
    </source>
</evidence>
<accession>A0A4R1Q4C0</accession>
<dbReference type="PANTHER" id="PTHR42978:SF2">
    <property type="entry name" value="102 KBASES UNSTABLE REGION: FROM 1 TO 119443"/>
    <property type="match status" value="1"/>
</dbReference>
<reference evidence="7 8" key="1">
    <citation type="submission" date="2019-03" db="EMBL/GenBank/DDBJ databases">
        <title>Genomic Encyclopedia of Type Strains, Phase IV (KMG-IV): sequencing the most valuable type-strain genomes for metagenomic binning, comparative biology and taxonomic classification.</title>
        <authorList>
            <person name="Goeker M."/>
        </authorList>
    </citation>
    <scope>NUCLEOTIDE SEQUENCE [LARGE SCALE GENOMIC DNA]</scope>
    <source>
        <strain evidence="7 8">DSM 15969</strain>
    </source>
</reference>
<keyword evidence="5" id="KW-0862">Zinc</keyword>
<dbReference type="RefSeq" id="WP_132073817.1">
    <property type="nucleotide sequence ID" value="NZ_SLUI01000001.1"/>
</dbReference>
<dbReference type="GO" id="GO:0046872">
    <property type="term" value="F:metal ion binding"/>
    <property type="evidence" value="ECO:0007669"/>
    <property type="project" value="UniProtKB-KW"/>
</dbReference>
<dbReference type="GO" id="GO:0016787">
    <property type="term" value="F:hydrolase activity"/>
    <property type="evidence" value="ECO:0007669"/>
    <property type="project" value="UniProtKB-KW"/>
</dbReference>
<dbReference type="Proteomes" id="UP000295063">
    <property type="component" value="Unassembled WGS sequence"/>
</dbReference>
<proteinExistence type="inferred from homology"/>
<dbReference type="InterPro" id="IPR036866">
    <property type="entry name" value="RibonucZ/Hydroxyglut_hydro"/>
</dbReference>
<evidence type="ECO:0000256" key="5">
    <source>
        <dbReference type="ARBA" id="ARBA00022833"/>
    </source>
</evidence>
<feature type="domain" description="Metallo-beta-lactamase" evidence="6">
    <location>
        <begin position="21"/>
        <end position="203"/>
    </location>
</feature>
<dbReference type="EMBL" id="SLUI01000001">
    <property type="protein sequence ID" value="TCL39852.1"/>
    <property type="molecule type" value="Genomic_DNA"/>
</dbReference>
<protein>
    <submittedName>
        <fullName evidence="7">Glyoxylase-like metal-dependent hydrolase (Beta-lactamase superfamily II)</fullName>
    </submittedName>
</protein>
<name>A0A4R1Q4C0_9FIRM</name>
<gene>
    <name evidence="7" type="ORF">EV210_10147</name>
</gene>
<evidence type="ECO:0000256" key="4">
    <source>
        <dbReference type="ARBA" id="ARBA00022801"/>
    </source>
</evidence>
<comment type="cofactor">
    <cofactor evidence="1">
        <name>Zn(2+)</name>
        <dbReference type="ChEBI" id="CHEBI:29105"/>
    </cofactor>
</comment>
<comment type="caution">
    <text evidence="7">The sequence shown here is derived from an EMBL/GenBank/DDBJ whole genome shotgun (WGS) entry which is preliminary data.</text>
</comment>
<keyword evidence="3" id="KW-0479">Metal-binding</keyword>
<evidence type="ECO:0000256" key="3">
    <source>
        <dbReference type="ARBA" id="ARBA00022723"/>
    </source>
</evidence>
<dbReference type="SMART" id="SM00849">
    <property type="entry name" value="Lactamase_B"/>
    <property type="match status" value="1"/>
</dbReference>
<evidence type="ECO:0000313" key="8">
    <source>
        <dbReference type="Proteomes" id="UP000295063"/>
    </source>
</evidence>
<dbReference type="Gene3D" id="3.60.15.10">
    <property type="entry name" value="Ribonuclease Z/Hydroxyacylglutathione hydrolase-like"/>
    <property type="match status" value="1"/>
</dbReference>
<evidence type="ECO:0000256" key="2">
    <source>
        <dbReference type="ARBA" id="ARBA00007749"/>
    </source>
</evidence>